<dbReference type="SUPFAM" id="SSF48452">
    <property type="entry name" value="TPR-like"/>
    <property type="match status" value="1"/>
</dbReference>
<keyword evidence="4" id="KW-1185">Reference proteome</keyword>
<feature type="domain" description="CHAT" evidence="2">
    <location>
        <begin position="770"/>
        <end position="912"/>
    </location>
</feature>
<dbReference type="Pfam" id="PF12770">
    <property type="entry name" value="CHAT"/>
    <property type="match status" value="1"/>
</dbReference>
<organism evidence="3 4">
    <name type="scientific">Pyxidicoccus parkwayensis</name>
    <dbReference type="NCBI Taxonomy" id="2813578"/>
    <lineage>
        <taxon>Bacteria</taxon>
        <taxon>Pseudomonadati</taxon>
        <taxon>Myxococcota</taxon>
        <taxon>Myxococcia</taxon>
        <taxon>Myxococcales</taxon>
        <taxon>Cystobacterineae</taxon>
        <taxon>Myxococcaceae</taxon>
        <taxon>Pyxidicoccus</taxon>
    </lineage>
</organism>
<evidence type="ECO:0000313" key="4">
    <source>
        <dbReference type="Proteomes" id="UP000662747"/>
    </source>
</evidence>
<evidence type="ECO:0000259" key="2">
    <source>
        <dbReference type="Pfam" id="PF12770"/>
    </source>
</evidence>
<dbReference type="SMART" id="SM00028">
    <property type="entry name" value="TPR"/>
    <property type="match status" value="2"/>
</dbReference>
<dbReference type="Gene3D" id="1.25.40.10">
    <property type="entry name" value="Tetratricopeptide repeat domain"/>
    <property type="match status" value="1"/>
</dbReference>
<protein>
    <submittedName>
        <fullName evidence="3">CHAT domain-containing protein</fullName>
    </submittedName>
</protein>
<dbReference type="EMBL" id="CP071090">
    <property type="protein sequence ID" value="QSQ27186.1"/>
    <property type="molecule type" value="Genomic_DNA"/>
</dbReference>
<keyword evidence="1" id="KW-1133">Transmembrane helix</keyword>
<dbReference type="InterPro" id="IPR019734">
    <property type="entry name" value="TPR_rpt"/>
</dbReference>
<evidence type="ECO:0000313" key="3">
    <source>
        <dbReference type="EMBL" id="QSQ27186.1"/>
    </source>
</evidence>
<name>A0ABX7P9R9_9BACT</name>
<dbReference type="InterPro" id="IPR011990">
    <property type="entry name" value="TPR-like_helical_dom_sf"/>
</dbReference>
<proteinExistence type="predicted"/>
<keyword evidence="1" id="KW-0472">Membrane</keyword>
<accession>A0ABX7P9R9</accession>
<sequence length="923" mass="101095">MADELGTPRAPDTARRRGPPRMRFWYPLPLLMLAAFILSGADPTADRTAQRVWLATSPTRPIEPRLSVAQADGYRPFAPSRTPEATPVPLRELARLEALGDRAGIAASYLVHGDPQQALAHLYHASPSPSRECDRAAAYFLLQRYDEALALLDSALDAHPHHPQALWNRALVLRELGLSLLAAATFDEVAALGEPGWSTEARELARALRTREQERAAQWRSTRDAVDALASDSAAPVPLDAARRLPGTARAHFYDAVRAAPSAARVRELLPLAEVLDRAFGGTVLADYTRRVAARDFTRRAPLATEYTLLVRRAHPDPAAFIQRLRGSNEDDLLLGALLLSTSVPREAAEIEALARKWDDPWVAVLVQEELARLENLEGKTWEAGQRLREALRSCREHELGLRCMDLQRRMSFNATSANRLAEAEELARTSWREARLLGEWGQEGFAIRALGQVARYQFRVAPARAYLDEFLQRSPGDCDARNYVHRNLASLAMMRLRPAEARHSLEEAQECTPSVGLVGAWILADLGRMDPRPSDEEVVRRELAQVNPTRDGPGRRVLATLIAARFAVERNREEGNALLRKAIAEAEPLLATDADARDARAVAYQSLAISEGQAGDFGAVPGVVAEQLGVTAPERCVLAAAMEAERTVVVVRGPSGEVRGYHDASRREPLGEDLSGVVPREMVALLRRCPEVDVLAAPPLDSRSGLLPADLAWRYRVGSPKPPAPSPALPAMHVVVSNVETPPTLRLPRLPSWEAESPHAPEGQALELEGLHATPSRVLEAMAKATDIEFHAHGMVDRSLSDATVIALAPEHDGRFALTAEAIRRVHLEGAPMVLLGACSAARLPPLLHQTSSLPQSFIGSGARAVFAATVDIPNSAGRFFHAVRERIHAGASPAQALREERQRKLREDPTAHWVSRVLLYE</sequence>
<reference evidence="3 4" key="1">
    <citation type="submission" date="2021-02" db="EMBL/GenBank/DDBJ databases">
        <title>De Novo genome assembly of isolated myxobacteria.</title>
        <authorList>
            <person name="Stevens D.C."/>
        </authorList>
    </citation>
    <scope>NUCLEOTIDE SEQUENCE [LARGE SCALE GENOMIC DNA]</scope>
    <source>
        <strain evidence="4">SCPEA02</strain>
    </source>
</reference>
<evidence type="ECO:0000256" key="1">
    <source>
        <dbReference type="SAM" id="Phobius"/>
    </source>
</evidence>
<keyword evidence="1" id="KW-0812">Transmembrane</keyword>
<dbReference type="Proteomes" id="UP000662747">
    <property type="component" value="Chromosome"/>
</dbReference>
<feature type="transmembrane region" description="Helical" evidence="1">
    <location>
        <begin position="24"/>
        <end position="41"/>
    </location>
</feature>
<gene>
    <name evidence="3" type="ORF">JY651_20720</name>
</gene>
<dbReference type="RefSeq" id="WP_206728713.1">
    <property type="nucleotide sequence ID" value="NZ_CP071090.1"/>
</dbReference>
<dbReference type="InterPro" id="IPR024983">
    <property type="entry name" value="CHAT_dom"/>
</dbReference>